<name>A0A2D4HNS8_MICLE</name>
<sequence>MRGLQSLNAEMKFIKFPWHFFLNNEKQTSITKYSPRLSHPISPLPESLLLEVLRTFFPWGRARKGLCAPSELSLRHRKGSLSQGLLSGRKNQQGPVCLQRKPVHQTGSLVQQAKRREAKRIVAVVNSV</sequence>
<proteinExistence type="predicted"/>
<evidence type="ECO:0000313" key="1">
    <source>
        <dbReference type="EMBL" id="LAA73597.1"/>
    </source>
</evidence>
<dbReference type="AlphaFoldDB" id="A0A2D4HNS8"/>
<organism evidence="1">
    <name type="scientific">Micrurus lemniscatus lemniscatus</name>
    <dbReference type="NCBI Taxonomy" id="129467"/>
    <lineage>
        <taxon>Eukaryota</taxon>
        <taxon>Metazoa</taxon>
        <taxon>Chordata</taxon>
        <taxon>Craniata</taxon>
        <taxon>Vertebrata</taxon>
        <taxon>Euteleostomi</taxon>
        <taxon>Lepidosauria</taxon>
        <taxon>Squamata</taxon>
        <taxon>Bifurcata</taxon>
        <taxon>Unidentata</taxon>
        <taxon>Episquamata</taxon>
        <taxon>Toxicofera</taxon>
        <taxon>Serpentes</taxon>
        <taxon>Colubroidea</taxon>
        <taxon>Elapidae</taxon>
        <taxon>Elapinae</taxon>
        <taxon>Micrurus</taxon>
    </lineage>
</organism>
<reference evidence="1" key="2">
    <citation type="submission" date="2017-11" db="EMBL/GenBank/DDBJ databases">
        <title>Coralsnake Venomics: Analyses of Venom Gland Transcriptomes and Proteomes of Six Brazilian Taxa.</title>
        <authorList>
            <person name="Aird S.D."/>
            <person name="Jorge da Silva N."/>
            <person name="Qiu L."/>
            <person name="Villar-Briones A."/>
            <person name="Aparecida-Saddi V."/>
            <person name="Campos-Telles M.P."/>
            <person name="Grau M."/>
            <person name="Mikheyev A.S."/>
        </authorList>
    </citation>
    <scope>NUCLEOTIDE SEQUENCE</scope>
    <source>
        <tissue evidence="1">Venom_gland</tissue>
    </source>
</reference>
<reference evidence="1" key="1">
    <citation type="submission" date="2017-07" db="EMBL/GenBank/DDBJ databases">
        <authorList>
            <person name="Mikheyev A."/>
            <person name="Grau M."/>
        </authorList>
    </citation>
    <scope>NUCLEOTIDE SEQUENCE</scope>
    <source>
        <tissue evidence="1">Venom_gland</tissue>
    </source>
</reference>
<protein>
    <submittedName>
        <fullName evidence="1">Uncharacterized protein</fullName>
    </submittedName>
</protein>
<dbReference type="EMBL" id="IACK01047961">
    <property type="protein sequence ID" value="LAA73597.1"/>
    <property type="molecule type" value="Transcribed_RNA"/>
</dbReference>
<accession>A0A2D4HNS8</accession>